<evidence type="ECO:0000313" key="2">
    <source>
        <dbReference type="EMBL" id="SDZ93786.1"/>
    </source>
</evidence>
<name>A0A1H3X318_9GAMM</name>
<dbReference type="EMBL" id="FNRJ01000001">
    <property type="protein sequence ID" value="SDZ93786.1"/>
    <property type="molecule type" value="Genomic_DNA"/>
</dbReference>
<evidence type="ECO:0000313" key="3">
    <source>
        <dbReference type="Proteomes" id="UP000242469"/>
    </source>
</evidence>
<reference evidence="3" key="1">
    <citation type="submission" date="2016-10" db="EMBL/GenBank/DDBJ databases">
        <authorList>
            <person name="Varghese N."/>
            <person name="Submissions S."/>
        </authorList>
    </citation>
    <scope>NUCLEOTIDE SEQUENCE [LARGE SCALE GENOMIC DNA]</scope>
    <source>
        <strain evidence="3">DSM 11526</strain>
    </source>
</reference>
<keyword evidence="1" id="KW-0732">Signal</keyword>
<organism evidence="2 3">
    <name type="scientific">Marinobacterium iners DSM 11526</name>
    <dbReference type="NCBI Taxonomy" id="1122198"/>
    <lineage>
        <taxon>Bacteria</taxon>
        <taxon>Pseudomonadati</taxon>
        <taxon>Pseudomonadota</taxon>
        <taxon>Gammaproteobacteria</taxon>
        <taxon>Oceanospirillales</taxon>
        <taxon>Oceanospirillaceae</taxon>
        <taxon>Marinobacterium</taxon>
    </lineage>
</organism>
<proteinExistence type="predicted"/>
<gene>
    <name evidence="2" type="ORF">SAMN02745729_10125</name>
</gene>
<accession>A0A1H3X318</accession>
<sequence>MKRLFAAALISFVGSLPVVAADSPSPTSPIVMELIETIPELESWRQSNERLWALAVAEDVRLRSTPLYQDLSVRDRLLIVVNRVKKQDRLTVEEFPLYRLIMEQGATQTAPLPGKAAHEWIKSLNPQEKAAYLLTVQEGSDKERAALAEEARIAIAVKLISTPIFE</sequence>
<keyword evidence="3" id="KW-1185">Reference proteome</keyword>
<dbReference type="Proteomes" id="UP000242469">
    <property type="component" value="Unassembled WGS sequence"/>
</dbReference>
<feature type="signal peptide" evidence="1">
    <location>
        <begin position="1"/>
        <end position="20"/>
    </location>
</feature>
<evidence type="ECO:0000256" key="1">
    <source>
        <dbReference type="SAM" id="SignalP"/>
    </source>
</evidence>
<dbReference type="AlphaFoldDB" id="A0A1H3X318"/>
<feature type="chain" id="PRO_5017266558" evidence="1">
    <location>
        <begin position="21"/>
        <end position="166"/>
    </location>
</feature>
<protein>
    <submittedName>
        <fullName evidence="2">Uncharacterized protein</fullName>
    </submittedName>
</protein>
<dbReference type="RefSeq" id="WP_091821169.1">
    <property type="nucleotide sequence ID" value="NZ_FNRJ01000001.1"/>
</dbReference>